<protein>
    <submittedName>
        <fullName evidence="1">Uncharacterized protein</fullName>
    </submittedName>
</protein>
<evidence type="ECO:0000313" key="1">
    <source>
        <dbReference type="EMBL" id="OHA96358.1"/>
    </source>
</evidence>
<proteinExistence type="predicted"/>
<accession>A0A1G2TH26</accession>
<name>A0A1G2TH26_9BACT</name>
<sequence>MIMRAKILSALFLSLIMIGAAFWSRFFDNKPAAGLATVSSPSITPMNDEAFLSANFTDSSSTPLSTTDMLSRQLFSDYADLKSKGETSSENLNYLAERYAEGIMNIRPAASKVTAIEQLTIIPDSAENTFNYGKSMIAARSKYAALAKEESEGAGDLNQEGFGDFITRAGNLYLASANELLKIKVPASLARNHLEIINDYFQTAEAMRTIAESSDDPVKIYAAIQTQIRNAKKEDELFLNIQIAMSAGGIIWSGNLNQ</sequence>
<dbReference type="EMBL" id="MHVS01000005">
    <property type="protein sequence ID" value="OHA96358.1"/>
    <property type="molecule type" value="Genomic_DNA"/>
</dbReference>
<comment type="caution">
    <text evidence="1">The sequence shown here is derived from an EMBL/GenBank/DDBJ whole genome shotgun (WGS) entry which is preliminary data.</text>
</comment>
<evidence type="ECO:0000313" key="2">
    <source>
        <dbReference type="Proteomes" id="UP000177279"/>
    </source>
</evidence>
<dbReference type="AlphaFoldDB" id="A0A1G2TH26"/>
<dbReference type="Proteomes" id="UP000177279">
    <property type="component" value="Unassembled WGS sequence"/>
</dbReference>
<organism evidence="1 2">
    <name type="scientific">Candidatus Zambryskibacteria bacterium RIFCSPHIGHO2_02_FULL_43_37</name>
    <dbReference type="NCBI Taxonomy" id="1802749"/>
    <lineage>
        <taxon>Bacteria</taxon>
        <taxon>Candidatus Zambryskiibacteriota</taxon>
    </lineage>
</organism>
<gene>
    <name evidence="1" type="ORF">A3D49_00490</name>
</gene>
<reference evidence="1 2" key="1">
    <citation type="journal article" date="2016" name="Nat. Commun.">
        <title>Thousands of microbial genomes shed light on interconnected biogeochemical processes in an aquifer system.</title>
        <authorList>
            <person name="Anantharaman K."/>
            <person name="Brown C.T."/>
            <person name="Hug L.A."/>
            <person name="Sharon I."/>
            <person name="Castelle C.J."/>
            <person name="Probst A.J."/>
            <person name="Thomas B.C."/>
            <person name="Singh A."/>
            <person name="Wilkins M.J."/>
            <person name="Karaoz U."/>
            <person name="Brodie E.L."/>
            <person name="Williams K.H."/>
            <person name="Hubbard S.S."/>
            <person name="Banfield J.F."/>
        </authorList>
    </citation>
    <scope>NUCLEOTIDE SEQUENCE [LARGE SCALE GENOMIC DNA]</scope>
</reference>